<dbReference type="GO" id="GO:0020037">
    <property type="term" value="F:heme binding"/>
    <property type="evidence" value="ECO:0007669"/>
    <property type="project" value="InterPro"/>
</dbReference>
<dbReference type="SUPFAM" id="SSF48264">
    <property type="entry name" value="Cytochrome P450"/>
    <property type="match status" value="1"/>
</dbReference>
<dbReference type="AlphaFoldDB" id="A0AAN6DU86"/>
<dbReference type="EMBL" id="MU404355">
    <property type="protein sequence ID" value="KAI1612316.1"/>
    <property type="molecule type" value="Genomic_DNA"/>
</dbReference>
<keyword evidence="3 6" id="KW-0479">Metal-binding</keyword>
<comment type="cofactor">
    <cofactor evidence="1 6">
        <name>heme</name>
        <dbReference type="ChEBI" id="CHEBI:30413"/>
    </cofactor>
</comment>
<organism evidence="9 10">
    <name type="scientific">Exophiala viscosa</name>
    <dbReference type="NCBI Taxonomy" id="2486360"/>
    <lineage>
        <taxon>Eukaryota</taxon>
        <taxon>Fungi</taxon>
        <taxon>Dikarya</taxon>
        <taxon>Ascomycota</taxon>
        <taxon>Pezizomycotina</taxon>
        <taxon>Eurotiomycetes</taxon>
        <taxon>Chaetothyriomycetidae</taxon>
        <taxon>Chaetothyriales</taxon>
        <taxon>Herpotrichiellaceae</taxon>
        <taxon>Exophiala</taxon>
    </lineage>
</organism>
<dbReference type="InterPro" id="IPR017972">
    <property type="entry name" value="Cyt_P450_CS"/>
</dbReference>
<dbReference type="PROSITE" id="PS00086">
    <property type="entry name" value="CYTOCHROME_P450"/>
    <property type="match status" value="1"/>
</dbReference>
<name>A0AAN6DU86_9EURO</name>
<dbReference type="GO" id="GO:0016705">
    <property type="term" value="F:oxidoreductase activity, acting on paired donors, with incorporation or reduction of molecular oxygen"/>
    <property type="evidence" value="ECO:0007669"/>
    <property type="project" value="InterPro"/>
</dbReference>
<dbReference type="GO" id="GO:0005506">
    <property type="term" value="F:iron ion binding"/>
    <property type="evidence" value="ECO:0007669"/>
    <property type="project" value="InterPro"/>
</dbReference>
<dbReference type="Pfam" id="PF00067">
    <property type="entry name" value="p450"/>
    <property type="match status" value="1"/>
</dbReference>
<sequence>MLGIGQTSTWSLWTALALILLAALLRQRYQKGLNRYNGPILASFTSLWRVWNTYRNSTNLPFLAWQEKYGDVIRLGPNMLVFTDPACIKDIYTSGFDKSGQYMVNAGVSQGKIVPNIFSTDDKKWHSQLRRCVSNAFSLTSIVQYEAQVDQTLATFLEKMDSLFVHQKGMGSMDLGLWLQYFAFDVIGKLSYSSSYGILESDGRDDAMIHTISRFFEYVAMVGVWPMLDRLLRKNPILLFLGRHGWYDKPTPTVPYARKQLATRKRNQLVEGSDAENPGQGRQADILQKLLEAQRQQPDLIDDRTLLGLSLSAVNAGSDTVSTALSGILYYLLKHPSAMEKAVKEIHSKLPPPAKSASLGEGVVSYSDGRSLPYLDACIQEGLRLHPPAGGATFERVTPPQGATIAGHFIPGRTTVSGLAYLMNRHKPTFGEDALEYRPERWLDNGGPEEEARLAAMNRAMFVFGIGPHTCLGRNIALLEIYKTIPTILRCFENRLSDPSLPIKISNFMVMNIRGLYVDVKRRDR</sequence>
<feature type="signal peptide" evidence="8">
    <location>
        <begin position="1"/>
        <end position="17"/>
    </location>
</feature>
<proteinExistence type="inferred from homology"/>
<protein>
    <submittedName>
        <fullName evidence="9">Cytochrome P450</fullName>
    </submittedName>
</protein>
<evidence type="ECO:0000313" key="10">
    <source>
        <dbReference type="Proteomes" id="UP001203852"/>
    </source>
</evidence>
<evidence type="ECO:0000256" key="5">
    <source>
        <dbReference type="ARBA" id="ARBA00023004"/>
    </source>
</evidence>
<dbReference type="InterPro" id="IPR036396">
    <property type="entry name" value="Cyt_P450_sf"/>
</dbReference>
<evidence type="ECO:0000256" key="2">
    <source>
        <dbReference type="ARBA" id="ARBA00010617"/>
    </source>
</evidence>
<dbReference type="PANTHER" id="PTHR24305">
    <property type="entry name" value="CYTOCHROME P450"/>
    <property type="match status" value="1"/>
</dbReference>
<dbReference type="PRINTS" id="PR00463">
    <property type="entry name" value="EP450I"/>
</dbReference>
<dbReference type="PRINTS" id="PR00385">
    <property type="entry name" value="P450"/>
</dbReference>
<evidence type="ECO:0000313" key="9">
    <source>
        <dbReference type="EMBL" id="KAI1612316.1"/>
    </source>
</evidence>
<evidence type="ECO:0000256" key="3">
    <source>
        <dbReference type="ARBA" id="ARBA00022723"/>
    </source>
</evidence>
<keyword evidence="6 7" id="KW-0349">Heme</keyword>
<keyword evidence="8" id="KW-0732">Signal</keyword>
<dbReference type="CDD" id="cd11060">
    <property type="entry name" value="CYP57A1-like"/>
    <property type="match status" value="1"/>
</dbReference>
<dbReference type="PANTHER" id="PTHR24305:SF232">
    <property type="entry name" value="P450, PUTATIVE (EUROFUNG)-RELATED"/>
    <property type="match status" value="1"/>
</dbReference>
<keyword evidence="4 7" id="KW-0560">Oxidoreductase</keyword>
<evidence type="ECO:0000256" key="8">
    <source>
        <dbReference type="SAM" id="SignalP"/>
    </source>
</evidence>
<dbReference type="InterPro" id="IPR002401">
    <property type="entry name" value="Cyt_P450_E_grp-I"/>
</dbReference>
<gene>
    <name evidence="9" type="ORF">EDD36DRAFT_452822</name>
</gene>
<comment type="similarity">
    <text evidence="2 7">Belongs to the cytochrome P450 family.</text>
</comment>
<dbReference type="Proteomes" id="UP001203852">
    <property type="component" value="Unassembled WGS sequence"/>
</dbReference>
<reference evidence="9" key="1">
    <citation type="journal article" date="2022" name="bioRxiv">
        <title>Deciphering the potential niche of two novel black yeast fungi from a biological soil crust based on their genomes, phenotypes, and melanin regulation.</title>
        <authorList>
            <consortium name="DOE Joint Genome Institute"/>
            <person name="Carr E.C."/>
            <person name="Barton Q."/>
            <person name="Grambo S."/>
            <person name="Sullivan M."/>
            <person name="Renfro C.M."/>
            <person name="Kuo A."/>
            <person name="Pangilinan J."/>
            <person name="Lipzen A."/>
            <person name="Keymanesh K."/>
            <person name="Savage E."/>
            <person name="Barry K."/>
            <person name="Grigoriev I.V."/>
            <person name="Riekhof W.R."/>
            <person name="Harris S.S."/>
        </authorList>
    </citation>
    <scope>NUCLEOTIDE SEQUENCE</scope>
    <source>
        <strain evidence="9">JF 03-4F</strain>
    </source>
</reference>
<evidence type="ECO:0000256" key="4">
    <source>
        <dbReference type="ARBA" id="ARBA00023002"/>
    </source>
</evidence>
<keyword evidence="5 6" id="KW-0408">Iron</keyword>
<dbReference type="InterPro" id="IPR001128">
    <property type="entry name" value="Cyt_P450"/>
</dbReference>
<evidence type="ECO:0000256" key="6">
    <source>
        <dbReference type="PIRSR" id="PIRSR602401-1"/>
    </source>
</evidence>
<comment type="caution">
    <text evidence="9">The sequence shown here is derived from an EMBL/GenBank/DDBJ whole genome shotgun (WGS) entry which is preliminary data.</text>
</comment>
<dbReference type="Gene3D" id="1.10.630.10">
    <property type="entry name" value="Cytochrome P450"/>
    <property type="match status" value="1"/>
</dbReference>
<feature type="chain" id="PRO_5042924141" evidence="8">
    <location>
        <begin position="18"/>
        <end position="525"/>
    </location>
</feature>
<feature type="binding site" description="axial binding residue" evidence="6">
    <location>
        <position position="471"/>
    </location>
    <ligand>
        <name>heme</name>
        <dbReference type="ChEBI" id="CHEBI:30413"/>
    </ligand>
    <ligandPart>
        <name>Fe</name>
        <dbReference type="ChEBI" id="CHEBI:18248"/>
    </ligandPart>
</feature>
<evidence type="ECO:0000256" key="7">
    <source>
        <dbReference type="RuleBase" id="RU000461"/>
    </source>
</evidence>
<dbReference type="GO" id="GO:0004497">
    <property type="term" value="F:monooxygenase activity"/>
    <property type="evidence" value="ECO:0007669"/>
    <property type="project" value="UniProtKB-KW"/>
</dbReference>
<keyword evidence="10" id="KW-1185">Reference proteome</keyword>
<evidence type="ECO:0000256" key="1">
    <source>
        <dbReference type="ARBA" id="ARBA00001971"/>
    </source>
</evidence>
<dbReference type="InterPro" id="IPR050121">
    <property type="entry name" value="Cytochrome_P450_monoxygenase"/>
</dbReference>
<accession>A0AAN6DU86</accession>
<keyword evidence="7" id="KW-0503">Monooxygenase</keyword>